<sequence>MNKAASPSLEHRVTAAQVVCKRLRTIKDPDAYFDTAQHEFSVALRTMSLDLLDSLDRRLNALGEKVARLEATTRKVVISRDARAGAQEIAANFAAQQERAEKSLLSLWLQGYVRRLPRLTANANDHEEDVDLLLDAVDFAFCRCALNVAISSSSVSQEKLMSSRVVSILISMVDGANKAMQQTKNKSNDQSISNSATLDAAALVTGPCLMALAHLARRGDLVCSQIADANGILVVINCMRIVQHPTVLAQACRTLSTLSLLPQNRQQIANRKGINILVRLLAASQLSPIPGDHFLSAEFNGMQVNESIQEAALAAFTNLTNSSEPNRQLVAELGGIEHIVSCILFARHGGPVRNAAQAIANVAYGSHFSVARCIMARADVAICSAIGATDFLDEDRLLEAAYRALANMALDEAAQTGLASGDAMTWCVRGLQKCGYVHVLRAAAHATAAIAYKSRANKAQFAQLGALAACVRVVSEFGCGSLAHTRHYLSAVHATSLAACTLLSFSPNHLVFEDCYGIEMYTTLCETTEHLEILNVGAMVLASVAPTASGRWEAQAEGRTLHFEKTAGLRALVRCEKWVFSNSSSPHWLHQAISALQMSPIQLDEVQAAHQSSSGKLSAHDLELFPQEYLFEEVLALTTLDHIVTNSPDLRNLAFRLY</sequence>
<gene>
    <name evidence="1" type="ORF">PECAL_1P15350</name>
</gene>
<dbReference type="OrthoDB" id="186909at2759"/>
<dbReference type="PANTHER" id="PTHR46241:SF1">
    <property type="entry name" value="OUTER DYNEIN ARM-DOCKING COMPLEX SUBUNIT 2"/>
    <property type="match status" value="1"/>
</dbReference>
<reference evidence="1" key="1">
    <citation type="submission" date="2021-11" db="EMBL/GenBank/DDBJ databases">
        <authorList>
            <consortium name="Genoscope - CEA"/>
            <person name="William W."/>
        </authorList>
    </citation>
    <scope>NUCLEOTIDE SEQUENCE</scope>
</reference>
<proteinExistence type="predicted"/>
<dbReference type="InterPro" id="IPR011989">
    <property type="entry name" value="ARM-like"/>
</dbReference>
<dbReference type="PANTHER" id="PTHR46241">
    <property type="entry name" value="ARMADILLO REPEAT-CONTAINING PROTEIN 4 ARMC4"/>
    <property type="match status" value="1"/>
</dbReference>
<dbReference type="Proteomes" id="UP000789595">
    <property type="component" value="Unassembled WGS sequence"/>
</dbReference>
<evidence type="ECO:0000313" key="2">
    <source>
        <dbReference type="Proteomes" id="UP000789595"/>
    </source>
</evidence>
<dbReference type="EMBL" id="CAKKNE010000001">
    <property type="protein sequence ID" value="CAH0365122.1"/>
    <property type="molecule type" value="Genomic_DNA"/>
</dbReference>
<name>A0A8J2WQU0_9STRA</name>
<dbReference type="AlphaFoldDB" id="A0A8J2WQU0"/>
<comment type="caution">
    <text evidence="1">The sequence shown here is derived from an EMBL/GenBank/DDBJ whole genome shotgun (WGS) entry which is preliminary data.</text>
</comment>
<dbReference type="SUPFAM" id="SSF48371">
    <property type="entry name" value="ARM repeat"/>
    <property type="match status" value="1"/>
</dbReference>
<dbReference type="InterPro" id="IPR016024">
    <property type="entry name" value="ARM-type_fold"/>
</dbReference>
<accession>A0A8J2WQU0</accession>
<evidence type="ECO:0000313" key="1">
    <source>
        <dbReference type="EMBL" id="CAH0365122.1"/>
    </source>
</evidence>
<dbReference type="SMART" id="SM00185">
    <property type="entry name" value="ARM"/>
    <property type="match status" value="3"/>
</dbReference>
<organism evidence="1 2">
    <name type="scientific">Pelagomonas calceolata</name>
    <dbReference type="NCBI Taxonomy" id="35677"/>
    <lineage>
        <taxon>Eukaryota</taxon>
        <taxon>Sar</taxon>
        <taxon>Stramenopiles</taxon>
        <taxon>Ochrophyta</taxon>
        <taxon>Pelagophyceae</taxon>
        <taxon>Pelagomonadales</taxon>
        <taxon>Pelagomonadaceae</taxon>
        <taxon>Pelagomonas</taxon>
    </lineage>
</organism>
<dbReference type="Gene3D" id="1.25.10.10">
    <property type="entry name" value="Leucine-rich Repeat Variant"/>
    <property type="match status" value="2"/>
</dbReference>
<dbReference type="InterPro" id="IPR000225">
    <property type="entry name" value="Armadillo"/>
</dbReference>
<protein>
    <submittedName>
        <fullName evidence="1">Uncharacterized protein</fullName>
    </submittedName>
</protein>
<keyword evidence="2" id="KW-1185">Reference proteome</keyword>